<dbReference type="AlphaFoldDB" id="A0A2H1W9X3"/>
<accession>A0A2H1W9X3</accession>
<organism evidence="1">
    <name type="scientific">Spodoptera frugiperda</name>
    <name type="common">Fall armyworm</name>
    <dbReference type="NCBI Taxonomy" id="7108"/>
    <lineage>
        <taxon>Eukaryota</taxon>
        <taxon>Metazoa</taxon>
        <taxon>Ecdysozoa</taxon>
        <taxon>Arthropoda</taxon>
        <taxon>Hexapoda</taxon>
        <taxon>Insecta</taxon>
        <taxon>Pterygota</taxon>
        <taxon>Neoptera</taxon>
        <taxon>Endopterygota</taxon>
        <taxon>Lepidoptera</taxon>
        <taxon>Glossata</taxon>
        <taxon>Ditrysia</taxon>
        <taxon>Noctuoidea</taxon>
        <taxon>Noctuidae</taxon>
        <taxon>Amphipyrinae</taxon>
        <taxon>Spodoptera</taxon>
    </lineage>
</organism>
<gene>
    <name evidence="1" type="ORF">SFRICE_020510</name>
</gene>
<reference evidence="1" key="1">
    <citation type="submission" date="2016-07" db="EMBL/GenBank/DDBJ databases">
        <authorList>
            <person name="Bretaudeau A."/>
        </authorList>
    </citation>
    <scope>NUCLEOTIDE SEQUENCE</scope>
    <source>
        <strain evidence="1">Rice</strain>
        <tissue evidence="1">Whole body</tissue>
    </source>
</reference>
<evidence type="ECO:0000313" key="1">
    <source>
        <dbReference type="EMBL" id="SOQ49853.1"/>
    </source>
</evidence>
<name>A0A2H1W9X3_SPOFR</name>
<dbReference type="EMBL" id="ODYU01007246">
    <property type="protein sequence ID" value="SOQ49853.1"/>
    <property type="molecule type" value="Genomic_DNA"/>
</dbReference>
<proteinExistence type="predicted"/>
<protein>
    <submittedName>
        <fullName evidence="1">SFRICE_020510</fullName>
    </submittedName>
</protein>
<sequence length="91" mass="9706">MDFDETFCVCSRGSENGLDSQFCPLDNVFHSSPNNNFRLPVHSYSTIGGVVVGRVAAALQACLPTAGAKSLATYTRNIRAQLETLAGRGLV</sequence>